<organism evidence="1 2">
    <name type="scientific">Brassica carinata</name>
    <name type="common">Ethiopian mustard</name>
    <name type="synonym">Abyssinian cabbage</name>
    <dbReference type="NCBI Taxonomy" id="52824"/>
    <lineage>
        <taxon>Eukaryota</taxon>
        <taxon>Viridiplantae</taxon>
        <taxon>Streptophyta</taxon>
        <taxon>Embryophyta</taxon>
        <taxon>Tracheophyta</taxon>
        <taxon>Spermatophyta</taxon>
        <taxon>Magnoliopsida</taxon>
        <taxon>eudicotyledons</taxon>
        <taxon>Gunneridae</taxon>
        <taxon>Pentapetalae</taxon>
        <taxon>rosids</taxon>
        <taxon>malvids</taxon>
        <taxon>Brassicales</taxon>
        <taxon>Brassicaceae</taxon>
        <taxon>Brassiceae</taxon>
        <taxon>Brassica</taxon>
    </lineage>
</organism>
<proteinExistence type="predicted"/>
<dbReference type="AlphaFoldDB" id="A0A8X7WKC2"/>
<gene>
    <name evidence="1" type="ORF">Bca52824_003011</name>
</gene>
<sequence>MGLYYQGCSPYLQLICVGCVKDLISFEAPLTTSHWNLNSISKQSRLQPGRSEALRSLSDAYSHTPNFNEYNGNMLKFLPVTSFSPRHRNVKVRSCFVIKLHCPKLFFESETKV</sequence>
<accession>A0A8X7WKC2</accession>
<reference evidence="1 2" key="1">
    <citation type="submission" date="2020-02" db="EMBL/GenBank/DDBJ databases">
        <authorList>
            <person name="Ma Q."/>
            <person name="Huang Y."/>
            <person name="Song X."/>
            <person name="Pei D."/>
        </authorList>
    </citation>
    <scope>NUCLEOTIDE SEQUENCE [LARGE SCALE GENOMIC DNA]</scope>
    <source>
        <strain evidence="1">Sxm20200214</strain>
        <tissue evidence="1">Leaf</tissue>
    </source>
</reference>
<evidence type="ECO:0000313" key="1">
    <source>
        <dbReference type="EMBL" id="KAG2331831.1"/>
    </source>
</evidence>
<dbReference type="Proteomes" id="UP000886595">
    <property type="component" value="Unassembled WGS sequence"/>
</dbReference>
<evidence type="ECO:0000313" key="2">
    <source>
        <dbReference type="Proteomes" id="UP000886595"/>
    </source>
</evidence>
<name>A0A8X7WKC2_BRACI</name>
<dbReference type="EMBL" id="JAAMPC010000001">
    <property type="protein sequence ID" value="KAG2331831.1"/>
    <property type="molecule type" value="Genomic_DNA"/>
</dbReference>
<protein>
    <submittedName>
        <fullName evidence="1">Uncharacterized protein</fullName>
    </submittedName>
</protein>
<keyword evidence="2" id="KW-1185">Reference proteome</keyword>
<comment type="caution">
    <text evidence="1">The sequence shown here is derived from an EMBL/GenBank/DDBJ whole genome shotgun (WGS) entry which is preliminary data.</text>
</comment>